<dbReference type="GO" id="GO:0006888">
    <property type="term" value="P:endoplasmic reticulum to Golgi vesicle-mediated transport"/>
    <property type="evidence" value="ECO:0007669"/>
    <property type="project" value="TreeGrafter"/>
</dbReference>
<dbReference type="GO" id="GO:0016197">
    <property type="term" value="P:endosomal transport"/>
    <property type="evidence" value="ECO:0007669"/>
    <property type="project" value="TreeGrafter"/>
</dbReference>
<dbReference type="AlphaFoldDB" id="A0A5J5GG83"/>
<dbReference type="EMBL" id="VYQE01000004">
    <property type="protein sequence ID" value="KAA9006733.1"/>
    <property type="molecule type" value="Genomic_DNA"/>
</dbReference>
<dbReference type="Proteomes" id="UP000326554">
    <property type="component" value="Unassembled WGS sequence"/>
</dbReference>
<evidence type="ECO:0000259" key="1">
    <source>
        <dbReference type="Pfam" id="PF05050"/>
    </source>
</evidence>
<gene>
    <name evidence="2" type="ORF">F3S47_13200</name>
</gene>
<feature type="domain" description="Methyltransferase FkbM" evidence="1">
    <location>
        <begin position="77"/>
        <end position="239"/>
    </location>
</feature>
<comment type="caution">
    <text evidence="2">The sequence shown here is derived from an EMBL/GenBank/DDBJ whole genome shotgun (WGS) entry which is preliminary data.</text>
</comment>
<keyword evidence="2" id="KW-0808">Transferase</keyword>
<dbReference type="PANTHER" id="PTHR34009">
    <property type="entry name" value="PROTEIN STAR"/>
    <property type="match status" value="1"/>
</dbReference>
<protein>
    <submittedName>
        <fullName evidence="2">FkbM family methyltransferase</fullName>
    </submittedName>
</protein>
<dbReference type="InterPro" id="IPR053202">
    <property type="entry name" value="EGF_Rcpt_Signaling_Reg"/>
</dbReference>
<evidence type="ECO:0000313" key="3">
    <source>
        <dbReference type="Proteomes" id="UP000326554"/>
    </source>
</evidence>
<dbReference type="Pfam" id="PF05050">
    <property type="entry name" value="Methyltransf_21"/>
    <property type="match status" value="1"/>
</dbReference>
<proteinExistence type="predicted"/>
<name>A0A5J5GG83_9RHOB</name>
<evidence type="ECO:0000313" key="2">
    <source>
        <dbReference type="EMBL" id="KAA9006733.1"/>
    </source>
</evidence>
<dbReference type="RefSeq" id="WP_150445751.1">
    <property type="nucleotide sequence ID" value="NZ_VYQE01000004.1"/>
</dbReference>
<dbReference type="NCBIfam" id="TIGR01444">
    <property type="entry name" value="fkbM_fam"/>
    <property type="match status" value="1"/>
</dbReference>
<dbReference type="GO" id="GO:0005886">
    <property type="term" value="C:plasma membrane"/>
    <property type="evidence" value="ECO:0007669"/>
    <property type="project" value="TreeGrafter"/>
</dbReference>
<organism evidence="2 3">
    <name type="scientific">Histidinibacterium aquaticum</name>
    <dbReference type="NCBI Taxonomy" id="2613962"/>
    <lineage>
        <taxon>Bacteria</taxon>
        <taxon>Pseudomonadati</taxon>
        <taxon>Pseudomonadota</taxon>
        <taxon>Alphaproteobacteria</taxon>
        <taxon>Rhodobacterales</taxon>
        <taxon>Paracoccaceae</taxon>
        <taxon>Histidinibacterium</taxon>
    </lineage>
</organism>
<keyword evidence="2" id="KW-0489">Methyltransferase</keyword>
<reference evidence="2 3" key="1">
    <citation type="submission" date="2019-09" db="EMBL/GenBank/DDBJ databases">
        <authorList>
            <person name="Park J.-S."/>
            <person name="Choi H.-J."/>
        </authorList>
    </citation>
    <scope>NUCLEOTIDE SEQUENCE [LARGE SCALE GENOMIC DNA]</scope>
    <source>
        <strain evidence="2 3">176SS1-4</strain>
    </source>
</reference>
<dbReference type="SUPFAM" id="SSF53335">
    <property type="entry name" value="S-adenosyl-L-methionine-dependent methyltransferases"/>
    <property type="match status" value="1"/>
</dbReference>
<sequence>MTPEKRIEAAKLELVQARTEIARTLRTERSRRRAPLNRQFHEVTRMLMPGDPYSSQAGQDRIVDSLLAGKTGGTFADIGGYDGVTGSNTLFFERHRGWTGLLVEPVAAQLERARVARSCACVGCAVSAEAGEAEFIEVREGFRQMSGLAASYDPDILAEVRKDSRHKEETVTVETRTLSDILTEGGVPDPDYVSLDIEGGELPVLESFPFDKHDVTAWSIENTRGLPRVAEIMRDNGYSLADFCGPDEIYLKRQSR</sequence>
<dbReference type="GO" id="GO:0005737">
    <property type="term" value="C:cytoplasm"/>
    <property type="evidence" value="ECO:0007669"/>
    <property type="project" value="GOC"/>
</dbReference>
<dbReference type="GO" id="GO:0032259">
    <property type="term" value="P:methylation"/>
    <property type="evidence" value="ECO:0007669"/>
    <property type="project" value="UniProtKB-KW"/>
</dbReference>
<dbReference type="InterPro" id="IPR029063">
    <property type="entry name" value="SAM-dependent_MTases_sf"/>
</dbReference>
<dbReference type="GO" id="GO:0008168">
    <property type="term" value="F:methyltransferase activity"/>
    <property type="evidence" value="ECO:0007669"/>
    <property type="project" value="UniProtKB-KW"/>
</dbReference>
<keyword evidence="3" id="KW-1185">Reference proteome</keyword>
<dbReference type="Gene3D" id="3.40.50.150">
    <property type="entry name" value="Vaccinia Virus protein VP39"/>
    <property type="match status" value="1"/>
</dbReference>
<accession>A0A5J5GG83</accession>
<dbReference type="PANTHER" id="PTHR34009:SF2">
    <property type="entry name" value="PROTEIN STAR"/>
    <property type="match status" value="1"/>
</dbReference>
<dbReference type="InterPro" id="IPR006342">
    <property type="entry name" value="FkbM_mtfrase"/>
</dbReference>